<evidence type="ECO:0000313" key="2">
    <source>
        <dbReference type="EMBL" id="WNY51959.1"/>
    </source>
</evidence>
<evidence type="ECO:0000256" key="1">
    <source>
        <dbReference type="SAM" id="Phobius"/>
    </source>
</evidence>
<name>A0AA96VVF2_9STRE</name>
<gene>
    <name evidence="2" type="ORF">PW252_04760</name>
</gene>
<protein>
    <recommendedName>
        <fullName evidence="3">YjbE family integral membrane protein</fullName>
    </recommendedName>
</protein>
<feature type="transmembrane region" description="Helical" evidence="1">
    <location>
        <begin position="187"/>
        <end position="209"/>
    </location>
</feature>
<keyword evidence="1" id="KW-1133">Transmembrane helix</keyword>
<feature type="transmembrane region" description="Helical" evidence="1">
    <location>
        <begin position="230"/>
        <end position="250"/>
    </location>
</feature>
<dbReference type="RefSeq" id="WP_248049736.1">
    <property type="nucleotide sequence ID" value="NZ_CP118735.1"/>
</dbReference>
<reference evidence="2" key="1">
    <citation type="submission" date="2023-02" db="EMBL/GenBank/DDBJ databases">
        <title>Streptococcus sp. Genome Sequencing and Assembly.</title>
        <authorList>
            <person name="Shore S.M."/>
            <person name="Nicholson T.L."/>
        </authorList>
    </citation>
    <scope>NUCLEOTIDE SEQUENCE</scope>
    <source>
        <strain evidence="2">29887</strain>
    </source>
</reference>
<dbReference type="AlphaFoldDB" id="A0AA96VVF2"/>
<feature type="transmembrane region" description="Helical" evidence="1">
    <location>
        <begin position="256"/>
        <end position="276"/>
    </location>
</feature>
<proteinExistence type="predicted"/>
<keyword evidence="1" id="KW-0472">Membrane</keyword>
<sequence>MKKIDWIEYFEAVNGRSPEEAEIAAALAAGEFEEEVVETTEEIAQDQGATVQEPVQVTTPVQETSQVIPPVQEPRTQHPVNDAVQQQVHQQPAQPSAFGIFFKQFREWIWSAVKAPTSVVTQSHKYNGWVSLALISLFAALTIYIPLNGIASGVNDFSSSLTGLLNGEFGNGSYGYQAPQVSLGLDILFKSFIGIFLIIFSIVLAGFVVKRYIYKEEQYTFAYSLEYYGRLFAVNAFLYAIAAVASLLGLFTISGIASWMALTAMSAASVYALANFKNSSNMDSLYRYLIAIFVNGLIIFISSLIAFSIIGRMFLAGLF</sequence>
<keyword evidence="1" id="KW-0812">Transmembrane</keyword>
<organism evidence="2">
    <name type="scientific">Streptococcus iners</name>
    <dbReference type="NCBI Taxonomy" id="3028084"/>
    <lineage>
        <taxon>Bacteria</taxon>
        <taxon>Bacillati</taxon>
        <taxon>Bacillota</taxon>
        <taxon>Bacilli</taxon>
        <taxon>Lactobacillales</taxon>
        <taxon>Streptococcaceae</taxon>
        <taxon>Streptococcus</taxon>
    </lineage>
</organism>
<dbReference type="Pfam" id="PF20214">
    <property type="entry name" value="DUF6574"/>
    <property type="match status" value="1"/>
</dbReference>
<evidence type="ECO:0008006" key="3">
    <source>
        <dbReference type="Google" id="ProtNLM"/>
    </source>
</evidence>
<dbReference type="EMBL" id="CP118735">
    <property type="protein sequence ID" value="WNY51959.1"/>
    <property type="molecule type" value="Genomic_DNA"/>
</dbReference>
<dbReference type="KEGG" id="sins:PW252_04760"/>
<feature type="transmembrane region" description="Helical" evidence="1">
    <location>
        <begin position="288"/>
        <end position="310"/>
    </location>
</feature>
<feature type="transmembrane region" description="Helical" evidence="1">
    <location>
        <begin position="126"/>
        <end position="147"/>
    </location>
</feature>
<accession>A0AA96VVF2</accession>
<dbReference type="InterPro" id="IPR046481">
    <property type="entry name" value="DUF6574"/>
</dbReference>